<evidence type="ECO:0000256" key="3">
    <source>
        <dbReference type="ARBA" id="ARBA00022692"/>
    </source>
</evidence>
<keyword evidence="8" id="KW-0969">Cilium</keyword>
<dbReference type="Pfam" id="PF04347">
    <property type="entry name" value="FliO"/>
    <property type="match status" value="1"/>
</dbReference>
<dbReference type="InterPro" id="IPR022781">
    <property type="entry name" value="Flagellar_biosynth_FliO"/>
</dbReference>
<sequence length="171" mass="19444">MEGIFKYFTVLLAFVVVMAILLLTTKYLTYKSKKMMKGNHMQIVESLSLGVNSRLHLVKVDREFLILSATNKSVEFLARVNISDYEEEEIKNPISEVMDFKVILKKYISGFNFGNSSAAGNSKTEETAAGPKPEEAALTDNHKFKNNLERLKNITNSMNDRRGQNEEENKN</sequence>
<evidence type="ECO:0000313" key="9">
    <source>
        <dbReference type="Proteomes" id="UP000191554"/>
    </source>
</evidence>
<dbReference type="EMBL" id="MZGX01000008">
    <property type="protein sequence ID" value="OPX44578.1"/>
    <property type="molecule type" value="Genomic_DNA"/>
</dbReference>
<keyword evidence="9" id="KW-1185">Reference proteome</keyword>
<keyword evidence="4 7" id="KW-1133">Transmembrane helix</keyword>
<feature type="transmembrane region" description="Helical" evidence="7">
    <location>
        <begin position="6"/>
        <end position="28"/>
    </location>
</feature>
<evidence type="ECO:0000256" key="5">
    <source>
        <dbReference type="ARBA" id="ARBA00023136"/>
    </source>
</evidence>
<comment type="subcellular location">
    <subcellularLocation>
        <location evidence="1">Cell membrane</location>
    </subcellularLocation>
</comment>
<proteinExistence type="predicted"/>
<dbReference type="GO" id="GO:0016020">
    <property type="term" value="C:membrane"/>
    <property type="evidence" value="ECO:0007669"/>
    <property type="project" value="InterPro"/>
</dbReference>
<gene>
    <name evidence="8" type="ORF">CLHUN_15720</name>
</gene>
<name>A0A1V4SL10_RUMHU</name>
<evidence type="ECO:0000256" key="1">
    <source>
        <dbReference type="ARBA" id="ARBA00004236"/>
    </source>
</evidence>
<evidence type="ECO:0000256" key="7">
    <source>
        <dbReference type="SAM" id="Phobius"/>
    </source>
</evidence>
<dbReference type="OrthoDB" id="1739452at2"/>
<keyword evidence="5 7" id="KW-0472">Membrane</keyword>
<keyword evidence="3 7" id="KW-0812">Transmembrane</keyword>
<keyword evidence="8" id="KW-0966">Cell projection</keyword>
<accession>A0A1V4SL10</accession>
<dbReference type="GO" id="GO:0044781">
    <property type="term" value="P:bacterial-type flagellum organization"/>
    <property type="evidence" value="ECO:0007669"/>
    <property type="project" value="InterPro"/>
</dbReference>
<evidence type="ECO:0000256" key="4">
    <source>
        <dbReference type="ARBA" id="ARBA00022989"/>
    </source>
</evidence>
<organism evidence="8 9">
    <name type="scientific">Ruminiclostridium hungatei</name>
    <name type="common">Clostridium hungatei</name>
    <dbReference type="NCBI Taxonomy" id="48256"/>
    <lineage>
        <taxon>Bacteria</taxon>
        <taxon>Bacillati</taxon>
        <taxon>Bacillota</taxon>
        <taxon>Clostridia</taxon>
        <taxon>Eubacteriales</taxon>
        <taxon>Oscillospiraceae</taxon>
        <taxon>Ruminiclostridium</taxon>
    </lineage>
</organism>
<evidence type="ECO:0000256" key="6">
    <source>
        <dbReference type="SAM" id="MobiDB-lite"/>
    </source>
</evidence>
<comment type="caution">
    <text evidence="8">The sequence shown here is derived from an EMBL/GenBank/DDBJ whole genome shotgun (WGS) entry which is preliminary data.</text>
</comment>
<feature type="compositionally biased region" description="Basic and acidic residues" evidence="6">
    <location>
        <begin position="159"/>
        <end position="171"/>
    </location>
</feature>
<feature type="compositionally biased region" description="Basic and acidic residues" evidence="6">
    <location>
        <begin position="132"/>
        <end position="152"/>
    </location>
</feature>
<dbReference type="RefSeq" id="WP_080064017.1">
    <property type="nucleotide sequence ID" value="NZ_MZGX01000008.1"/>
</dbReference>
<dbReference type="STRING" id="48256.CLHUN_15720"/>
<protein>
    <submittedName>
        <fullName evidence="8">Flagellar biosynthesis protein, FliO</fullName>
    </submittedName>
</protein>
<reference evidence="8 9" key="1">
    <citation type="submission" date="2017-03" db="EMBL/GenBank/DDBJ databases">
        <title>Genome sequence of Clostridium hungatei DSM 14427.</title>
        <authorList>
            <person name="Poehlein A."/>
            <person name="Daniel R."/>
        </authorList>
    </citation>
    <scope>NUCLEOTIDE SEQUENCE [LARGE SCALE GENOMIC DNA]</scope>
    <source>
        <strain evidence="8 9">DSM 14427</strain>
    </source>
</reference>
<evidence type="ECO:0000256" key="2">
    <source>
        <dbReference type="ARBA" id="ARBA00022475"/>
    </source>
</evidence>
<keyword evidence="8" id="KW-0282">Flagellum</keyword>
<evidence type="ECO:0000313" key="8">
    <source>
        <dbReference type="EMBL" id="OPX44578.1"/>
    </source>
</evidence>
<dbReference type="Proteomes" id="UP000191554">
    <property type="component" value="Unassembled WGS sequence"/>
</dbReference>
<feature type="region of interest" description="Disordered" evidence="6">
    <location>
        <begin position="119"/>
        <end position="171"/>
    </location>
</feature>
<keyword evidence="2" id="KW-1003">Cell membrane</keyword>
<dbReference type="AlphaFoldDB" id="A0A1V4SL10"/>